<dbReference type="Pfam" id="PF12330">
    <property type="entry name" value="Haspin_kinase"/>
    <property type="match status" value="1"/>
</dbReference>
<dbReference type="InterPro" id="IPR024604">
    <property type="entry name" value="GSG2_C"/>
</dbReference>
<dbReference type="GO" id="GO:0000278">
    <property type="term" value="P:mitotic cell cycle"/>
    <property type="evidence" value="ECO:0007669"/>
    <property type="project" value="TreeGrafter"/>
</dbReference>
<dbReference type="PANTHER" id="PTHR24419:SF18">
    <property type="entry name" value="SERINE_THREONINE-PROTEIN KINASE HASPIN"/>
    <property type="match status" value="1"/>
</dbReference>
<feature type="compositionally biased region" description="Polar residues" evidence="9">
    <location>
        <begin position="253"/>
        <end position="271"/>
    </location>
</feature>
<evidence type="ECO:0000313" key="11">
    <source>
        <dbReference type="EMBL" id="CCD22487.1"/>
    </source>
</evidence>
<keyword evidence="3" id="KW-0808">Transferase</keyword>
<feature type="region of interest" description="Disordered" evidence="9">
    <location>
        <begin position="65"/>
        <end position="181"/>
    </location>
</feature>
<evidence type="ECO:0000256" key="6">
    <source>
        <dbReference type="ARBA" id="ARBA00022840"/>
    </source>
</evidence>
<proteinExistence type="predicted"/>
<dbReference type="RefSeq" id="XP_003667730.1">
    <property type="nucleotide sequence ID" value="XM_003667682.1"/>
</dbReference>
<dbReference type="GO" id="GO:0035556">
    <property type="term" value="P:intracellular signal transduction"/>
    <property type="evidence" value="ECO:0007669"/>
    <property type="project" value="TreeGrafter"/>
</dbReference>
<evidence type="ECO:0000313" key="12">
    <source>
        <dbReference type="Proteomes" id="UP000000689"/>
    </source>
</evidence>
<evidence type="ECO:0000256" key="7">
    <source>
        <dbReference type="ARBA" id="ARBA00047899"/>
    </source>
</evidence>
<protein>
    <recommendedName>
        <fullName evidence="1">non-specific serine/threonine protein kinase</fullName>
        <ecNumber evidence="1">2.7.11.1</ecNumber>
    </recommendedName>
</protein>
<organism evidence="11 12">
    <name type="scientific">Naumovozyma dairenensis (strain ATCC 10597 / BCRC 20456 / CBS 421 / NBRC 0211 / NRRL Y-12639)</name>
    <name type="common">Saccharomyces dairenensis</name>
    <dbReference type="NCBI Taxonomy" id="1071378"/>
    <lineage>
        <taxon>Eukaryota</taxon>
        <taxon>Fungi</taxon>
        <taxon>Dikarya</taxon>
        <taxon>Ascomycota</taxon>
        <taxon>Saccharomycotina</taxon>
        <taxon>Saccharomycetes</taxon>
        <taxon>Saccharomycetales</taxon>
        <taxon>Saccharomycetaceae</taxon>
        <taxon>Naumovozyma</taxon>
    </lineage>
</organism>
<comment type="catalytic activity">
    <reaction evidence="8">
        <text>L-seryl-[protein] + ATP = O-phospho-L-seryl-[protein] + ADP + H(+)</text>
        <dbReference type="Rhea" id="RHEA:17989"/>
        <dbReference type="Rhea" id="RHEA-COMP:9863"/>
        <dbReference type="Rhea" id="RHEA-COMP:11604"/>
        <dbReference type="ChEBI" id="CHEBI:15378"/>
        <dbReference type="ChEBI" id="CHEBI:29999"/>
        <dbReference type="ChEBI" id="CHEBI:30616"/>
        <dbReference type="ChEBI" id="CHEBI:83421"/>
        <dbReference type="ChEBI" id="CHEBI:456216"/>
        <dbReference type="EC" id="2.7.11.1"/>
    </reaction>
</comment>
<feature type="compositionally biased region" description="Low complexity" evidence="9">
    <location>
        <begin position="166"/>
        <end position="178"/>
    </location>
</feature>
<evidence type="ECO:0000256" key="3">
    <source>
        <dbReference type="ARBA" id="ARBA00022679"/>
    </source>
</evidence>
<evidence type="ECO:0000256" key="2">
    <source>
        <dbReference type="ARBA" id="ARBA00022527"/>
    </source>
</evidence>
<dbReference type="OMA" id="TKFQFEH"/>
<dbReference type="Proteomes" id="UP000000689">
    <property type="component" value="Chromosome 1"/>
</dbReference>
<feature type="compositionally biased region" description="Polar residues" evidence="9">
    <location>
        <begin position="291"/>
        <end position="313"/>
    </location>
</feature>
<dbReference type="PANTHER" id="PTHR24419">
    <property type="entry name" value="INTERLEUKIN-1 RECEPTOR-ASSOCIATED KINASE"/>
    <property type="match status" value="1"/>
</dbReference>
<keyword evidence="12" id="KW-1185">Reference proteome</keyword>
<keyword evidence="6" id="KW-0067">ATP-binding</keyword>
<dbReference type="OrthoDB" id="5327538at2759"/>
<gene>
    <name evidence="11" type="primary">NDAI0A03300</name>
    <name evidence="11" type="ordered locus">NDAI_0A03300</name>
</gene>
<keyword evidence="2" id="KW-0723">Serine/threonine-protein kinase</keyword>
<feature type="region of interest" description="Disordered" evidence="9">
    <location>
        <begin position="203"/>
        <end position="234"/>
    </location>
</feature>
<dbReference type="GO" id="GO:0005737">
    <property type="term" value="C:cytoplasm"/>
    <property type="evidence" value="ECO:0007669"/>
    <property type="project" value="TreeGrafter"/>
</dbReference>
<dbReference type="EC" id="2.7.11.1" evidence="1"/>
<feature type="region of interest" description="Disordered" evidence="9">
    <location>
        <begin position="503"/>
        <end position="540"/>
    </location>
</feature>
<sequence length="915" mass="103605">MDYDTSYDEFVEGKKFIALVVSDDDEDELALTDINESFQSTSASSIPTIKNNIAGSTFFPNIPNNPHIVPKSSSQPSQKQVLQQQLQHNQLPLRTPTKEQSKAIKTKSDEKKRWSFMSTTSSSKKRWSTLSSFTNDSKNEHVREKEKHSSHNSSTNNPNFMKRLSSHSSSISTTNNSTKRMSLTSTFSNHLDKNSNQAIHADSHNDNISLSSSSSSTHRKSSSSSLKRSSTGSSLRQLFNKIVINDSKEHQVKSTQFSSSQENANKENNCTQNNSQKQLPKQLQKQKQLNHSFSYSSDLNQNTIRTDTNASQTKFRTPLKPVTNTFTTNSNAHMARQRHSVIYHQDYNNNNNSSNGYNNSKVNHNRNISTNQFSDSSSISSMSSSNSKWKFWKRNTSNNGGFLSSSTSSKSLSINDISSPYSIENNNNKFNYNNPSTKLRNKSSFSDFHKPFFSSNSSTQNLSINTQINTDQNETRSISSLSSSSLHKKISTSNLSIHALTHRSSQSSLKHKVSHSSLQKFKTRRRSSNNGTTGANCLNPNMDDISSHSSSINSNPLISLPTLDQVSRDKIQTKLRNSTSLLSLNSSHTVIMTKKQHDTSILQQILQYCDINYIINEYDLQSLHSNFNKHSIYMLTPQNSIKISSNIYKLRSKQAICKIIPLGTPDDITTSKITSLKELKMLHLVKGTTGLPYLLQSYLLRSSTGNISMYLYMKDKGTPLSTFKFVNWDQVLNIFWQCVNIMYVSETKFQFEHRNLILDHILIDSNHNVTFINLKCGRIKFDETLFPNSNSNTIEILSTRLDHPLFFQGGGDYQFETYNLMRSLFNGLNVTSGNNKDDETIWDCFVPKTNLLWLHYIAVKLLLNNNNLPNSESRIKLNSIAQLSDPATLLPKNKNKYSRRNDHNINSCGDLLKFK</sequence>
<feature type="compositionally biased region" description="Low complexity" evidence="9">
    <location>
        <begin position="69"/>
        <end position="87"/>
    </location>
</feature>
<feature type="compositionally biased region" description="Basic and acidic residues" evidence="9">
    <location>
        <begin position="96"/>
        <end position="113"/>
    </location>
</feature>
<feature type="compositionally biased region" description="Low complexity" evidence="9">
    <location>
        <begin position="118"/>
        <end position="132"/>
    </location>
</feature>
<feature type="domain" description="Serine/threonine-protein kinase haspin C-terminal" evidence="10">
    <location>
        <begin position="804"/>
        <end position="913"/>
    </location>
</feature>
<evidence type="ECO:0000256" key="9">
    <source>
        <dbReference type="SAM" id="MobiDB-lite"/>
    </source>
</evidence>
<feature type="compositionally biased region" description="Polar residues" evidence="9">
    <location>
        <begin position="528"/>
        <end position="539"/>
    </location>
</feature>
<evidence type="ECO:0000256" key="5">
    <source>
        <dbReference type="ARBA" id="ARBA00022777"/>
    </source>
</evidence>
<feature type="region of interest" description="Disordered" evidence="9">
    <location>
        <begin position="250"/>
        <end position="313"/>
    </location>
</feature>
<name>G0W3U9_NAUDC</name>
<feature type="compositionally biased region" description="Basic and acidic residues" evidence="9">
    <location>
        <begin position="137"/>
        <end position="149"/>
    </location>
</feature>
<dbReference type="AlphaFoldDB" id="G0W3U9"/>
<dbReference type="GeneID" id="11494085"/>
<evidence type="ECO:0000256" key="4">
    <source>
        <dbReference type="ARBA" id="ARBA00022741"/>
    </source>
</evidence>
<keyword evidence="5" id="KW-0418">Kinase</keyword>
<feature type="compositionally biased region" description="Low complexity" evidence="9">
    <location>
        <begin position="209"/>
        <end position="234"/>
    </location>
</feature>
<dbReference type="GO" id="GO:0072354">
    <property type="term" value="F:histone H3T3 kinase activity"/>
    <property type="evidence" value="ECO:0007669"/>
    <property type="project" value="TreeGrafter"/>
</dbReference>
<evidence type="ECO:0000256" key="1">
    <source>
        <dbReference type="ARBA" id="ARBA00012513"/>
    </source>
</evidence>
<comment type="catalytic activity">
    <reaction evidence="7">
        <text>L-threonyl-[protein] + ATP = O-phospho-L-threonyl-[protein] + ADP + H(+)</text>
        <dbReference type="Rhea" id="RHEA:46608"/>
        <dbReference type="Rhea" id="RHEA-COMP:11060"/>
        <dbReference type="Rhea" id="RHEA-COMP:11605"/>
        <dbReference type="ChEBI" id="CHEBI:15378"/>
        <dbReference type="ChEBI" id="CHEBI:30013"/>
        <dbReference type="ChEBI" id="CHEBI:30616"/>
        <dbReference type="ChEBI" id="CHEBI:61977"/>
        <dbReference type="ChEBI" id="CHEBI:456216"/>
        <dbReference type="EC" id="2.7.11.1"/>
    </reaction>
</comment>
<dbReference type="GO" id="GO:0005634">
    <property type="term" value="C:nucleus"/>
    <property type="evidence" value="ECO:0007669"/>
    <property type="project" value="TreeGrafter"/>
</dbReference>
<dbReference type="STRING" id="1071378.G0W3U9"/>
<dbReference type="Gene3D" id="1.10.510.10">
    <property type="entry name" value="Transferase(Phosphotransferase) domain 1"/>
    <property type="match status" value="1"/>
</dbReference>
<dbReference type="eggNOG" id="KOG2464">
    <property type="taxonomic scope" value="Eukaryota"/>
</dbReference>
<dbReference type="SMART" id="SM01331">
    <property type="entry name" value="DUF3635"/>
    <property type="match status" value="1"/>
</dbReference>
<dbReference type="KEGG" id="ndi:NDAI_0A03300"/>
<keyword evidence="4" id="KW-0547">Nucleotide-binding</keyword>
<reference evidence="11 12" key="1">
    <citation type="journal article" date="2011" name="Proc. Natl. Acad. Sci. U.S.A.">
        <title>Evolutionary erosion of yeast sex chromosomes by mating-type switching accidents.</title>
        <authorList>
            <person name="Gordon J.L."/>
            <person name="Armisen D."/>
            <person name="Proux-Wera E."/>
            <person name="Oheigeartaigh S.S."/>
            <person name="Byrne K.P."/>
            <person name="Wolfe K.H."/>
        </authorList>
    </citation>
    <scope>NUCLEOTIDE SEQUENCE [LARGE SCALE GENOMIC DNA]</scope>
    <source>
        <strain evidence="12">ATCC 10597 / BCRC 20456 / CBS 421 / NBRC 0211 / NRRL Y-12639</strain>
    </source>
</reference>
<feature type="compositionally biased region" description="Low complexity" evidence="9">
    <location>
        <begin position="272"/>
        <end position="290"/>
    </location>
</feature>
<dbReference type="HOGENOM" id="CLU_022568_0_0_1"/>
<evidence type="ECO:0000259" key="10">
    <source>
        <dbReference type="SMART" id="SM01331"/>
    </source>
</evidence>
<dbReference type="GO" id="GO:0005524">
    <property type="term" value="F:ATP binding"/>
    <property type="evidence" value="ECO:0007669"/>
    <property type="project" value="UniProtKB-KW"/>
</dbReference>
<evidence type="ECO:0000256" key="8">
    <source>
        <dbReference type="ARBA" id="ARBA00048679"/>
    </source>
</evidence>
<dbReference type="EMBL" id="HE580267">
    <property type="protein sequence ID" value="CCD22487.1"/>
    <property type="molecule type" value="Genomic_DNA"/>
</dbReference>
<accession>G0W3U9</accession>